<evidence type="ECO:0000313" key="4">
    <source>
        <dbReference type="Proteomes" id="UP001331561"/>
    </source>
</evidence>
<comment type="caution">
    <text evidence="3">The sequence shown here is derived from an EMBL/GenBank/DDBJ whole genome shotgun (WGS) entry which is preliminary data.</text>
</comment>
<dbReference type="CDD" id="cd07012">
    <property type="entry name" value="PBP2_Bug_TTT"/>
    <property type="match status" value="1"/>
</dbReference>
<dbReference type="PANTHER" id="PTHR42928:SF5">
    <property type="entry name" value="BLR1237 PROTEIN"/>
    <property type="match status" value="1"/>
</dbReference>
<keyword evidence="4" id="KW-1185">Reference proteome</keyword>
<dbReference type="Gene3D" id="3.40.190.150">
    <property type="entry name" value="Bordetella uptake gene, domain 1"/>
    <property type="match status" value="1"/>
</dbReference>
<keyword evidence="2" id="KW-0732">Signal</keyword>
<feature type="signal peptide" evidence="2">
    <location>
        <begin position="1"/>
        <end position="18"/>
    </location>
</feature>
<evidence type="ECO:0000256" key="2">
    <source>
        <dbReference type="SAM" id="SignalP"/>
    </source>
</evidence>
<comment type="similarity">
    <text evidence="1">Belongs to the UPF0065 (bug) family.</text>
</comment>
<gene>
    <name evidence="3" type="ORF">VVD49_04995</name>
</gene>
<dbReference type="Pfam" id="PF03401">
    <property type="entry name" value="TctC"/>
    <property type="match status" value="1"/>
</dbReference>
<dbReference type="PANTHER" id="PTHR42928">
    <property type="entry name" value="TRICARBOXYLATE-BINDING PROTEIN"/>
    <property type="match status" value="1"/>
</dbReference>
<proteinExistence type="inferred from homology"/>
<dbReference type="PIRSF" id="PIRSF017082">
    <property type="entry name" value="YflP"/>
    <property type="match status" value="1"/>
</dbReference>
<evidence type="ECO:0000256" key="1">
    <source>
        <dbReference type="ARBA" id="ARBA00006987"/>
    </source>
</evidence>
<sequence length="316" mass="34448">MSRWLLLAGMLLQSPVFAATYPERAVTLIEPLATRVEFGKSLAASAPKFLNQPVQIETRFGESGAVGAAAVRNARPDGYTLLLGRPASQFIRPAMAPETPYRWNDFTVLGVLEIDPLICAVKAESPYQTARDLLDAIRKNPGSLKYASVGVTTITHLGVQYMLHLAGARRDAAVGVHFENGQQAVQALLNDKVQFVCTVGGVIEPIKAGQLRGLFSTAPGRLPALPQLPNASEAGLRDMGRIVGWTALFGPRGLPADVVKRWRDVLSKVSRDPEWLASNERFGGLPAIRTMSDPEQFMRDQFALYDQLITTLDLAR</sequence>
<dbReference type="RefSeq" id="WP_327598032.1">
    <property type="nucleotide sequence ID" value="NZ_JAYXHS010000001.1"/>
</dbReference>
<dbReference type="InterPro" id="IPR042100">
    <property type="entry name" value="Bug_dom1"/>
</dbReference>
<reference evidence="3 4" key="1">
    <citation type="submission" date="2024-01" db="EMBL/GenBank/DDBJ databases">
        <title>Uliginosibacterium soil sp. nov.</title>
        <authorList>
            <person name="Lv Y."/>
        </authorList>
    </citation>
    <scope>NUCLEOTIDE SEQUENCE [LARGE SCALE GENOMIC DNA]</scope>
    <source>
        <strain evidence="3 4">H3</strain>
    </source>
</reference>
<dbReference type="EMBL" id="JAYXHS010000001">
    <property type="protein sequence ID" value="MEC5385068.1"/>
    <property type="molecule type" value="Genomic_DNA"/>
</dbReference>
<dbReference type="Gene3D" id="3.40.190.10">
    <property type="entry name" value="Periplasmic binding protein-like II"/>
    <property type="match status" value="1"/>
</dbReference>
<name>A0ABU6JZH1_9RHOO</name>
<dbReference type="InterPro" id="IPR005064">
    <property type="entry name" value="BUG"/>
</dbReference>
<protein>
    <submittedName>
        <fullName evidence="3">Tripartite tricarboxylate transporter substrate binding protein</fullName>
    </submittedName>
</protein>
<evidence type="ECO:0000313" key="3">
    <source>
        <dbReference type="EMBL" id="MEC5385068.1"/>
    </source>
</evidence>
<dbReference type="Proteomes" id="UP001331561">
    <property type="component" value="Unassembled WGS sequence"/>
</dbReference>
<organism evidence="3 4">
    <name type="scientific">Uliginosibacterium silvisoli</name>
    <dbReference type="NCBI Taxonomy" id="3114758"/>
    <lineage>
        <taxon>Bacteria</taxon>
        <taxon>Pseudomonadati</taxon>
        <taxon>Pseudomonadota</taxon>
        <taxon>Betaproteobacteria</taxon>
        <taxon>Rhodocyclales</taxon>
        <taxon>Zoogloeaceae</taxon>
        <taxon>Uliginosibacterium</taxon>
    </lineage>
</organism>
<accession>A0ABU6JZH1</accession>
<dbReference type="SUPFAM" id="SSF53850">
    <property type="entry name" value="Periplasmic binding protein-like II"/>
    <property type="match status" value="1"/>
</dbReference>
<feature type="chain" id="PRO_5045098405" evidence="2">
    <location>
        <begin position="19"/>
        <end position="316"/>
    </location>
</feature>